<sequence>MEQRLTLQQKLLQKLSPQQIQVIKLLEIPTIQLEQRIKKELEENPVLELESDSPEEIEEPDNSDQEQESDIDNDEFSFDDYLNDDDEIPTYKTTTNNYSKDDKYIDIPFSVGMTFHESLYDQLGMITLSEEDRQLAEYIIGNIDDDGYLRRDLISISDDLAFNLNLDVPEEKLEEILKIIQQFDPAGVGARDLKECLLLQLSRKGNGNHKLAKSIVLDFFEEFTRKHYEKIKKKLELSDEELKDGIEQILKLNPKPGSSYSNPLNKANQHIIPDFILDNIDGELNLSLNQQNVPDLKINDTYLEMLHAMVKETKSKNKNQKDAMVFVKQKVDSAKWFIDAIRQRNQTLLLTMSEIINFQKEYFKEGDETKMRPMILKDIAEKTNLDISTISRVSNSKYIQTHFGIFPLKYFFSEGMQKDDGEEVSTREIKKILQDCIDNEDKLKPLTDEKLTNILKEKSYNIARRTVAKYREQLGIPVARLRKKL</sequence>
<dbReference type="GO" id="GO:0003677">
    <property type="term" value="F:DNA binding"/>
    <property type="evidence" value="ECO:0007669"/>
    <property type="project" value="UniProtKB-KW"/>
</dbReference>
<gene>
    <name evidence="12" type="ORF">SAMN05444274_105354</name>
</gene>
<dbReference type="STRING" id="1484053.SAMN05444274_105354"/>
<dbReference type="Pfam" id="PF04552">
    <property type="entry name" value="Sigma54_DBD"/>
    <property type="match status" value="1"/>
</dbReference>
<dbReference type="InterPro" id="IPR000394">
    <property type="entry name" value="RNA_pol_sigma_54"/>
</dbReference>
<dbReference type="GO" id="GO:0016779">
    <property type="term" value="F:nucleotidyltransferase activity"/>
    <property type="evidence" value="ECO:0007669"/>
    <property type="project" value="UniProtKB-KW"/>
</dbReference>
<accession>A0A1M5BY03</accession>
<dbReference type="GO" id="GO:0001216">
    <property type="term" value="F:DNA-binding transcription activator activity"/>
    <property type="evidence" value="ECO:0007669"/>
    <property type="project" value="InterPro"/>
</dbReference>
<keyword evidence="6" id="KW-0731">Sigma factor</keyword>
<dbReference type="PRINTS" id="PR00045">
    <property type="entry name" value="SIGMA54FCT"/>
</dbReference>
<evidence type="ECO:0000313" key="12">
    <source>
        <dbReference type="EMBL" id="SHF47329.1"/>
    </source>
</evidence>
<dbReference type="GO" id="GO:0006352">
    <property type="term" value="P:DNA-templated transcription initiation"/>
    <property type="evidence" value="ECO:0007669"/>
    <property type="project" value="InterPro"/>
</dbReference>
<dbReference type="EMBL" id="FQUM01000005">
    <property type="protein sequence ID" value="SHF47329.1"/>
    <property type="molecule type" value="Genomic_DNA"/>
</dbReference>
<dbReference type="PROSITE" id="PS50044">
    <property type="entry name" value="SIGMA54_3"/>
    <property type="match status" value="1"/>
</dbReference>
<dbReference type="InterPro" id="IPR007046">
    <property type="entry name" value="RNA_pol_sigma_54_core-bd"/>
</dbReference>
<dbReference type="Gene3D" id="1.10.10.1330">
    <property type="entry name" value="RNA polymerase sigma-54 factor, core-binding domain"/>
    <property type="match status" value="1"/>
</dbReference>
<keyword evidence="13" id="KW-1185">Reference proteome</keyword>
<proteinExistence type="inferred from homology"/>
<dbReference type="Pfam" id="PF04963">
    <property type="entry name" value="Sigma54_CBD"/>
    <property type="match status" value="1"/>
</dbReference>
<evidence type="ECO:0000313" key="13">
    <source>
        <dbReference type="Proteomes" id="UP000184164"/>
    </source>
</evidence>
<dbReference type="OrthoDB" id="9814402at2"/>
<comment type="similarity">
    <text evidence="1">Belongs to the sigma-54 factor family.</text>
</comment>
<dbReference type="NCBIfam" id="TIGR02395">
    <property type="entry name" value="rpoN_sigma"/>
    <property type="match status" value="1"/>
</dbReference>
<dbReference type="PIRSF" id="PIRSF000774">
    <property type="entry name" value="RpoN"/>
    <property type="match status" value="1"/>
</dbReference>
<evidence type="ECO:0000256" key="3">
    <source>
        <dbReference type="ARBA" id="ARBA00022679"/>
    </source>
</evidence>
<evidence type="ECO:0000256" key="2">
    <source>
        <dbReference type="ARBA" id="ARBA00022478"/>
    </source>
</evidence>
<feature type="compositionally biased region" description="Acidic residues" evidence="9">
    <location>
        <begin position="43"/>
        <end position="88"/>
    </location>
</feature>
<reference evidence="12 13" key="1">
    <citation type="submission" date="2016-11" db="EMBL/GenBank/DDBJ databases">
        <authorList>
            <person name="Jaros S."/>
            <person name="Januszkiewicz K."/>
            <person name="Wedrychowicz H."/>
        </authorList>
    </citation>
    <scope>NUCLEOTIDE SEQUENCE [LARGE SCALE GENOMIC DNA]</scope>
    <source>
        <strain evidence="12 13">DSM 26910</strain>
    </source>
</reference>
<dbReference type="PROSITE" id="PS00718">
    <property type="entry name" value="SIGMA54_2"/>
    <property type="match status" value="1"/>
</dbReference>
<dbReference type="PANTHER" id="PTHR32248">
    <property type="entry name" value="RNA POLYMERASE SIGMA-54 FACTOR"/>
    <property type="match status" value="1"/>
</dbReference>
<keyword evidence="2" id="KW-0240">DNA-directed RNA polymerase</keyword>
<evidence type="ECO:0000256" key="1">
    <source>
        <dbReference type="ARBA" id="ARBA00008798"/>
    </source>
</evidence>
<dbReference type="Gene3D" id="1.10.10.60">
    <property type="entry name" value="Homeodomain-like"/>
    <property type="match status" value="1"/>
</dbReference>
<keyword evidence="7" id="KW-0238">DNA-binding</keyword>
<evidence type="ECO:0000256" key="8">
    <source>
        <dbReference type="ARBA" id="ARBA00023163"/>
    </source>
</evidence>
<evidence type="ECO:0000259" key="10">
    <source>
        <dbReference type="Pfam" id="PF04552"/>
    </source>
</evidence>
<dbReference type="PANTHER" id="PTHR32248:SF4">
    <property type="entry name" value="RNA POLYMERASE SIGMA-54 FACTOR"/>
    <property type="match status" value="1"/>
</dbReference>
<organism evidence="12 13">
    <name type="scientific">Mariniphaga anaerophila</name>
    <dbReference type="NCBI Taxonomy" id="1484053"/>
    <lineage>
        <taxon>Bacteria</taxon>
        <taxon>Pseudomonadati</taxon>
        <taxon>Bacteroidota</taxon>
        <taxon>Bacteroidia</taxon>
        <taxon>Marinilabiliales</taxon>
        <taxon>Prolixibacteraceae</taxon>
        <taxon>Mariniphaga</taxon>
    </lineage>
</organism>
<dbReference type="AlphaFoldDB" id="A0A1M5BY03"/>
<protein>
    <submittedName>
        <fullName evidence="12">RNA polymerase, sigma 54 subunit, RpoN/SigL</fullName>
    </submittedName>
</protein>
<feature type="region of interest" description="Disordered" evidence="9">
    <location>
        <begin position="42"/>
        <end position="95"/>
    </location>
</feature>
<feature type="domain" description="RNA polymerase sigma factor 54 core-binding" evidence="11">
    <location>
        <begin position="113"/>
        <end position="302"/>
    </location>
</feature>
<evidence type="ECO:0000256" key="7">
    <source>
        <dbReference type="ARBA" id="ARBA00023125"/>
    </source>
</evidence>
<evidence type="ECO:0000256" key="5">
    <source>
        <dbReference type="ARBA" id="ARBA00023015"/>
    </source>
</evidence>
<keyword evidence="3" id="KW-0808">Transferase</keyword>
<dbReference type="GO" id="GO:0016987">
    <property type="term" value="F:sigma factor activity"/>
    <property type="evidence" value="ECO:0007669"/>
    <property type="project" value="UniProtKB-KW"/>
</dbReference>
<keyword evidence="5" id="KW-0805">Transcription regulation</keyword>
<evidence type="ECO:0000256" key="6">
    <source>
        <dbReference type="ARBA" id="ARBA00023082"/>
    </source>
</evidence>
<feature type="domain" description="RNA polymerase sigma factor 54 DNA-binding" evidence="10">
    <location>
        <begin position="326"/>
        <end position="483"/>
    </location>
</feature>
<dbReference type="Proteomes" id="UP000184164">
    <property type="component" value="Unassembled WGS sequence"/>
</dbReference>
<evidence type="ECO:0000256" key="9">
    <source>
        <dbReference type="SAM" id="MobiDB-lite"/>
    </source>
</evidence>
<keyword evidence="4" id="KW-0548">Nucleotidyltransferase</keyword>
<dbReference type="Pfam" id="PF00309">
    <property type="entry name" value="Sigma54_AID"/>
    <property type="match status" value="1"/>
</dbReference>
<dbReference type="InterPro" id="IPR038709">
    <property type="entry name" value="RpoN_core-bd_sf"/>
</dbReference>
<dbReference type="RefSeq" id="WP_073002243.1">
    <property type="nucleotide sequence ID" value="NZ_FQUM01000005.1"/>
</dbReference>
<keyword evidence="8" id="KW-0804">Transcription</keyword>
<dbReference type="GO" id="GO:0000428">
    <property type="term" value="C:DNA-directed RNA polymerase complex"/>
    <property type="evidence" value="ECO:0007669"/>
    <property type="project" value="UniProtKB-KW"/>
</dbReference>
<evidence type="ECO:0000259" key="11">
    <source>
        <dbReference type="Pfam" id="PF04963"/>
    </source>
</evidence>
<name>A0A1M5BY03_9BACT</name>
<evidence type="ECO:0000256" key="4">
    <source>
        <dbReference type="ARBA" id="ARBA00022695"/>
    </source>
</evidence>
<dbReference type="InterPro" id="IPR007634">
    <property type="entry name" value="RNA_pol_sigma_54_DNA-bd"/>
</dbReference>